<evidence type="ECO:0000313" key="2">
    <source>
        <dbReference type="EMBL" id="TSC93170.1"/>
    </source>
</evidence>
<comment type="caution">
    <text evidence="2">The sequence shown here is derived from an EMBL/GenBank/DDBJ whole genome shotgun (WGS) entry which is preliminary data.</text>
</comment>
<dbReference type="EMBL" id="VMGK01000005">
    <property type="protein sequence ID" value="TSC93170.1"/>
    <property type="molecule type" value="Genomic_DNA"/>
</dbReference>
<evidence type="ECO:0000259" key="1">
    <source>
        <dbReference type="Pfam" id="PF01936"/>
    </source>
</evidence>
<gene>
    <name evidence="2" type="ORF">CEN89_180</name>
</gene>
<dbReference type="InterPro" id="IPR047140">
    <property type="entry name" value="LabA"/>
</dbReference>
<dbReference type="InterPro" id="IPR021139">
    <property type="entry name" value="NYN"/>
</dbReference>
<organism evidence="2 3">
    <name type="scientific">Candidatus Berkelbacteria bacterium Licking1014_7</name>
    <dbReference type="NCBI Taxonomy" id="2017147"/>
    <lineage>
        <taxon>Bacteria</taxon>
        <taxon>Candidatus Berkelbacteria</taxon>
    </lineage>
</organism>
<dbReference type="PANTHER" id="PTHR35458">
    <property type="entry name" value="SLR0755 PROTEIN"/>
    <property type="match status" value="1"/>
</dbReference>
<reference evidence="2 3" key="1">
    <citation type="submission" date="2017-07" db="EMBL/GenBank/DDBJ databases">
        <title>Mechanisms for carbon and nitrogen cycling indicate functional differentiation within the Candidate Phyla Radiation.</title>
        <authorList>
            <person name="Danczak R.E."/>
            <person name="Johnston M.D."/>
            <person name="Kenah C."/>
            <person name="Slattery M."/>
            <person name="Wrighton K.C."/>
            <person name="Wilkins M.J."/>
        </authorList>
    </citation>
    <scope>NUCLEOTIDE SEQUENCE [LARGE SCALE GENOMIC DNA]</scope>
    <source>
        <strain evidence="2">Licking1014_7</strain>
    </source>
</reference>
<name>A0A554LJX7_9BACT</name>
<dbReference type="Proteomes" id="UP000315689">
    <property type="component" value="Unassembled WGS sequence"/>
</dbReference>
<proteinExistence type="predicted"/>
<dbReference type="Gene3D" id="3.40.50.1010">
    <property type="entry name" value="5'-nuclease"/>
    <property type="match status" value="1"/>
</dbReference>
<sequence>MSKTILFVDGSNLYGGFTEILKPGEYFDFSSFLKIMEKDFKIDQVNFYGTYMRIDKRKSKEIHKLSVMAQKAFFDSAKRNPKVKFTKGHFSGFGKEKAVDVKLAVDIAVGAARNEYKEAIIMTGDADFIYAVRTAKNEGKPVHLAAFCTRFPYGMFFSADQKIVYDFGRYFKKHILPNLKFKPKNLIIKEISPKIKIKVIK</sequence>
<feature type="domain" description="NYN" evidence="1">
    <location>
        <begin position="3"/>
        <end position="147"/>
    </location>
</feature>
<dbReference type="AlphaFoldDB" id="A0A554LJX7"/>
<dbReference type="PANTHER" id="PTHR35458:SF8">
    <property type="entry name" value="SLR0650 PROTEIN"/>
    <property type="match status" value="1"/>
</dbReference>
<evidence type="ECO:0000313" key="3">
    <source>
        <dbReference type="Proteomes" id="UP000315689"/>
    </source>
</evidence>
<dbReference type="Pfam" id="PF01936">
    <property type="entry name" value="NYN"/>
    <property type="match status" value="1"/>
</dbReference>
<protein>
    <recommendedName>
        <fullName evidence="1">NYN domain-containing protein</fullName>
    </recommendedName>
</protein>
<accession>A0A554LJX7</accession>
<dbReference type="GO" id="GO:0004540">
    <property type="term" value="F:RNA nuclease activity"/>
    <property type="evidence" value="ECO:0007669"/>
    <property type="project" value="InterPro"/>
</dbReference>